<protein>
    <submittedName>
        <fullName evidence="2">Uncharacterized protein</fullName>
    </submittedName>
</protein>
<feature type="transmembrane region" description="Helical" evidence="1">
    <location>
        <begin position="178"/>
        <end position="198"/>
    </location>
</feature>
<evidence type="ECO:0000256" key="1">
    <source>
        <dbReference type="SAM" id="Phobius"/>
    </source>
</evidence>
<dbReference type="GeneID" id="33316142"/>
<dbReference type="EMBL" id="CP015102">
    <property type="protein sequence ID" value="ASJ07208.1"/>
    <property type="molecule type" value="Genomic_DNA"/>
</dbReference>
<dbReference type="InterPro" id="IPR036598">
    <property type="entry name" value="GOLD_dom_sf"/>
</dbReference>
<keyword evidence="3" id="KW-1185">Reference proteome</keyword>
<feature type="transmembrane region" description="Helical" evidence="1">
    <location>
        <begin position="37"/>
        <end position="57"/>
    </location>
</feature>
<gene>
    <name evidence="2" type="ORF">A3L08_07695</name>
</gene>
<organism evidence="2 3">
    <name type="scientific">Thermococcus pacificus</name>
    <dbReference type="NCBI Taxonomy" id="71998"/>
    <lineage>
        <taxon>Archaea</taxon>
        <taxon>Methanobacteriati</taxon>
        <taxon>Methanobacteriota</taxon>
        <taxon>Thermococci</taxon>
        <taxon>Thermococcales</taxon>
        <taxon>Thermococcaceae</taxon>
        <taxon>Thermococcus</taxon>
    </lineage>
</organism>
<keyword evidence="1" id="KW-1133">Transmembrane helix</keyword>
<dbReference type="AlphaFoldDB" id="A0A218P8V9"/>
<sequence>MGENIPSLKKVAEAKNSPEELYIPKGVRFKKKTFLRASGYVFLIMLVLGMVLIGYGASLDPTVKYVVADRWDKSWELKPGYYNHHTWKLESPHDAFLEINATVSGGNGDLDVYIDTPSGRVNYGRLTNPVHVTVNLSRYGVGEYTIYLDNSFSVVTSKYITLHEAVYRKVQDTTDKDAYQALGGILMFVGFFGVLYTLSKRVILEVDGDEIVMEFKSGLLKNYVELTVNGFKLDQKIKGPVKFRVGQNEDKVLEIEPIVFLNLAWKITLDGQFIGGVP</sequence>
<dbReference type="OrthoDB" id="90406at2157"/>
<accession>A0A218P8V9</accession>
<keyword evidence="1" id="KW-0472">Membrane</keyword>
<dbReference type="RefSeq" id="WP_088854458.1">
    <property type="nucleotide sequence ID" value="NZ_CP015102.1"/>
</dbReference>
<keyword evidence="1" id="KW-0812">Transmembrane</keyword>
<proteinExistence type="predicted"/>
<dbReference type="KEGG" id="tpaf:A3L08_07695"/>
<reference evidence="2 3" key="1">
    <citation type="submission" date="2016-04" db="EMBL/GenBank/DDBJ databases">
        <title>Complete genome sequence of Thermococcus pacificus type strain P4.</title>
        <authorList>
            <person name="Oger P.M."/>
        </authorList>
    </citation>
    <scope>NUCLEOTIDE SEQUENCE [LARGE SCALE GENOMIC DNA]</scope>
    <source>
        <strain evidence="2 3">P-4</strain>
    </source>
</reference>
<dbReference type="Proteomes" id="UP000197418">
    <property type="component" value="Chromosome"/>
</dbReference>
<evidence type="ECO:0000313" key="2">
    <source>
        <dbReference type="EMBL" id="ASJ07208.1"/>
    </source>
</evidence>
<name>A0A218P8V9_9EURY</name>
<evidence type="ECO:0000313" key="3">
    <source>
        <dbReference type="Proteomes" id="UP000197418"/>
    </source>
</evidence>
<dbReference type="SUPFAM" id="SSF101576">
    <property type="entry name" value="Supernatant protein factor (SPF), C-terminal domain"/>
    <property type="match status" value="1"/>
</dbReference>